<proteinExistence type="predicted"/>
<evidence type="ECO:0000256" key="1">
    <source>
        <dbReference type="SAM" id="SignalP"/>
    </source>
</evidence>
<sequence>MIATCVAALAFTGASATVAQAQTSATAASWQCKGTQVSLCIEKVATDKVRVNFVNTTYSTVKARFGLTCAGPSGQWVYDLKTDLAPRGGYLSGTITCPVGMRDTAVGWQITSTSTYYSPRISI</sequence>
<dbReference type="RefSeq" id="WP_235051385.1">
    <property type="nucleotide sequence ID" value="NZ_JAKFHA010000003.1"/>
</dbReference>
<gene>
    <name evidence="2" type="ORF">LZ495_08450</name>
</gene>
<reference evidence="2" key="1">
    <citation type="submission" date="2022-01" db="EMBL/GenBank/DDBJ databases">
        <title>Genome-Based Taxonomic Classification of the Phylum Actinobacteria.</title>
        <authorList>
            <person name="Gao Y."/>
        </authorList>
    </citation>
    <scope>NUCLEOTIDE SEQUENCE</scope>
    <source>
        <strain evidence="2">KLBMP 8922</strain>
    </source>
</reference>
<evidence type="ECO:0000313" key="2">
    <source>
        <dbReference type="EMBL" id="MCF2527242.1"/>
    </source>
</evidence>
<evidence type="ECO:0008006" key="4">
    <source>
        <dbReference type="Google" id="ProtNLM"/>
    </source>
</evidence>
<organism evidence="2 3">
    <name type="scientific">Yinghuangia soli</name>
    <dbReference type="NCBI Taxonomy" id="2908204"/>
    <lineage>
        <taxon>Bacteria</taxon>
        <taxon>Bacillati</taxon>
        <taxon>Actinomycetota</taxon>
        <taxon>Actinomycetes</taxon>
        <taxon>Kitasatosporales</taxon>
        <taxon>Streptomycetaceae</taxon>
        <taxon>Yinghuangia</taxon>
    </lineage>
</organism>
<keyword evidence="3" id="KW-1185">Reference proteome</keyword>
<keyword evidence="1" id="KW-0732">Signal</keyword>
<feature type="signal peptide" evidence="1">
    <location>
        <begin position="1"/>
        <end position="21"/>
    </location>
</feature>
<name>A0AA41PX87_9ACTN</name>
<dbReference type="EMBL" id="JAKFHA010000003">
    <property type="protein sequence ID" value="MCF2527242.1"/>
    <property type="molecule type" value="Genomic_DNA"/>
</dbReference>
<accession>A0AA41PX87</accession>
<dbReference type="AlphaFoldDB" id="A0AA41PX87"/>
<dbReference type="Proteomes" id="UP001165378">
    <property type="component" value="Unassembled WGS sequence"/>
</dbReference>
<comment type="caution">
    <text evidence="2">The sequence shown here is derived from an EMBL/GenBank/DDBJ whole genome shotgun (WGS) entry which is preliminary data.</text>
</comment>
<feature type="chain" id="PRO_5041333607" description="Secreted protein" evidence="1">
    <location>
        <begin position="22"/>
        <end position="123"/>
    </location>
</feature>
<protein>
    <recommendedName>
        <fullName evidence="4">Secreted protein</fullName>
    </recommendedName>
</protein>
<evidence type="ECO:0000313" key="3">
    <source>
        <dbReference type="Proteomes" id="UP001165378"/>
    </source>
</evidence>